<dbReference type="Gene3D" id="2.160.10.10">
    <property type="entry name" value="Hexapeptide repeat proteins"/>
    <property type="match status" value="1"/>
</dbReference>
<dbReference type="Pfam" id="PF00132">
    <property type="entry name" value="Hexapep"/>
    <property type="match status" value="2"/>
</dbReference>
<dbReference type="EC" id="2.3.1.129" evidence="10"/>
<dbReference type="RefSeq" id="WP_055438054.1">
    <property type="nucleotide sequence ID" value="NZ_CYHB01000001.1"/>
</dbReference>
<dbReference type="Gene3D" id="1.20.1180.10">
    <property type="entry name" value="Udp N-acetylglucosamine O-acyltransferase, C-terminal domain"/>
    <property type="match status" value="1"/>
</dbReference>
<accession>A0A0K6GW71</accession>
<evidence type="ECO:0000256" key="9">
    <source>
        <dbReference type="ARBA" id="ARBA00056633"/>
    </source>
</evidence>
<evidence type="ECO:0000313" key="12">
    <source>
        <dbReference type="EMBL" id="CUA82976.1"/>
    </source>
</evidence>
<name>A0A0K6GW71_9GAMM</name>
<dbReference type="AlphaFoldDB" id="A0A0K6GW71"/>
<evidence type="ECO:0000256" key="1">
    <source>
        <dbReference type="ARBA" id="ARBA00004496"/>
    </source>
</evidence>
<dbReference type="PANTHER" id="PTHR43480">
    <property type="entry name" value="ACYL-[ACYL-CARRIER-PROTEIN]--UDP-N-ACETYLGLUCOSAMINE O-ACYLTRANSFERASE"/>
    <property type="match status" value="1"/>
</dbReference>
<dbReference type="NCBIfam" id="TIGR01852">
    <property type="entry name" value="lipid_A_lpxA"/>
    <property type="match status" value="1"/>
</dbReference>
<dbReference type="CDD" id="cd03351">
    <property type="entry name" value="LbH_UDP-GlcNAc_AT"/>
    <property type="match status" value="1"/>
</dbReference>
<keyword evidence="5 10" id="KW-0808">Transferase</keyword>
<dbReference type="GO" id="GO:0005737">
    <property type="term" value="C:cytoplasm"/>
    <property type="evidence" value="ECO:0007669"/>
    <property type="project" value="UniProtKB-SubCell"/>
</dbReference>
<evidence type="ECO:0000313" key="13">
    <source>
        <dbReference type="Proteomes" id="UP000182598"/>
    </source>
</evidence>
<evidence type="ECO:0000256" key="5">
    <source>
        <dbReference type="ARBA" id="ARBA00022679"/>
    </source>
</evidence>
<dbReference type="FunFam" id="2.160.10.10:FF:000003">
    <property type="entry name" value="Acyl-[acyl-carrier-protein]--UDP-N-acetylglucosamine O-acyltransferase"/>
    <property type="match status" value="1"/>
</dbReference>
<dbReference type="OrthoDB" id="9807278at2"/>
<keyword evidence="4 10" id="KW-0441">Lipid A biosynthesis</keyword>
<dbReference type="Pfam" id="PF13720">
    <property type="entry name" value="Acetyltransf_11"/>
    <property type="match status" value="1"/>
</dbReference>
<evidence type="ECO:0000256" key="10">
    <source>
        <dbReference type="HAMAP-Rule" id="MF_00387"/>
    </source>
</evidence>
<keyword evidence="8 10" id="KW-0012">Acyltransferase</keyword>
<dbReference type="PANTHER" id="PTHR43480:SF1">
    <property type="entry name" value="ACYL-[ACYL-CARRIER-PROTEIN]--UDP-N-ACETYLGLUCOSAMINE O-ACYLTRANSFERASE, MITOCHONDRIAL-RELATED"/>
    <property type="match status" value="1"/>
</dbReference>
<keyword evidence="3 10" id="KW-0444">Lipid biosynthesis</keyword>
<evidence type="ECO:0000256" key="6">
    <source>
        <dbReference type="ARBA" id="ARBA00022737"/>
    </source>
</evidence>
<dbReference type="EMBL" id="CYHB01000001">
    <property type="protein sequence ID" value="CUA82976.1"/>
    <property type="molecule type" value="Genomic_DNA"/>
</dbReference>
<keyword evidence="6 10" id="KW-0677">Repeat</keyword>
<dbReference type="GO" id="GO:0008780">
    <property type="term" value="F:acyl-[acyl-carrier-protein]-UDP-N-acetylglucosamine O-acyltransferase activity"/>
    <property type="evidence" value="ECO:0007669"/>
    <property type="project" value="UniProtKB-UniRule"/>
</dbReference>
<dbReference type="HAMAP" id="MF_00387">
    <property type="entry name" value="LpxA"/>
    <property type="match status" value="1"/>
</dbReference>
<evidence type="ECO:0000256" key="3">
    <source>
        <dbReference type="ARBA" id="ARBA00022516"/>
    </source>
</evidence>
<proteinExistence type="inferred from homology"/>
<dbReference type="GO" id="GO:0009245">
    <property type="term" value="P:lipid A biosynthetic process"/>
    <property type="evidence" value="ECO:0007669"/>
    <property type="project" value="UniProtKB-UniRule"/>
</dbReference>
<gene>
    <name evidence="10" type="primary">lpxA</name>
    <name evidence="12" type="ORF">Ga0061064_0345</name>
</gene>
<feature type="domain" description="UDP N-acetylglucosamine O-acyltransferase C-terminal" evidence="11">
    <location>
        <begin position="174"/>
        <end position="254"/>
    </location>
</feature>
<dbReference type="InterPro" id="IPR029098">
    <property type="entry name" value="Acetyltransf_C"/>
</dbReference>
<organism evidence="12 13">
    <name type="scientific">Pseudidiomarina woesei</name>
    <dbReference type="NCBI Taxonomy" id="1381080"/>
    <lineage>
        <taxon>Bacteria</taxon>
        <taxon>Pseudomonadati</taxon>
        <taxon>Pseudomonadota</taxon>
        <taxon>Gammaproteobacteria</taxon>
        <taxon>Alteromonadales</taxon>
        <taxon>Idiomarinaceae</taxon>
        <taxon>Pseudidiomarina</taxon>
    </lineage>
</organism>
<dbReference type="NCBIfam" id="NF003657">
    <property type="entry name" value="PRK05289.1"/>
    <property type="match status" value="1"/>
</dbReference>
<evidence type="ECO:0000256" key="2">
    <source>
        <dbReference type="ARBA" id="ARBA00022490"/>
    </source>
</evidence>
<reference evidence="13" key="1">
    <citation type="submission" date="2015-08" db="EMBL/GenBank/DDBJ databases">
        <authorList>
            <person name="Varghese N."/>
        </authorList>
    </citation>
    <scope>NUCLEOTIDE SEQUENCE [LARGE SCALE GENOMIC DNA]</scope>
    <source>
        <strain evidence="13">DSM 27808</strain>
    </source>
</reference>
<evidence type="ECO:0000256" key="8">
    <source>
        <dbReference type="ARBA" id="ARBA00023315"/>
    </source>
</evidence>
<keyword evidence="2 10" id="KW-0963">Cytoplasm</keyword>
<dbReference type="InterPro" id="IPR010137">
    <property type="entry name" value="Lipid_A_LpxA"/>
</dbReference>
<dbReference type="PIRSF" id="PIRSF000456">
    <property type="entry name" value="UDP-GlcNAc_acltr"/>
    <property type="match status" value="1"/>
</dbReference>
<evidence type="ECO:0000259" key="11">
    <source>
        <dbReference type="Pfam" id="PF13720"/>
    </source>
</evidence>
<comment type="function">
    <text evidence="9 10">Involved in the biosynthesis of lipid A, a phosphorylated glycolipid that anchors the lipopolysaccharide to the outer membrane of the cell.</text>
</comment>
<evidence type="ECO:0000256" key="7">
    <source>
        <dbReference type="ARBA" id="ARBA00023098"/>
    </source>
</evidence>
<keyword evidence="7 10" id="KW-0443">Lipid metabolism</keyword>
<keyword evidence="13" id="KW-1185">Reference proteome</keyword>
<dbReference type="UniPathway" id="UPA00359">
    <property type="reaction ID" value="UER00477"/>
</dbReference>
<comment type="subcellular location">
    <subcellularLocation>
        <location evidence="1 10">Cytoplasm</location>
    </subcellularLocation>
</comment>
<evidence type="ECO:0000256" key="4">
    <source>
        <dbReference type="ARBA" id="ARBA00022556"/>
    </source>
</evidence>
<comment type="catalytic activity">
    <reaction evidence="10">
        <text>a (3R)-hydroxyacyl-[ACP] + UDP-N-acetyl-alpha-D-glucosamine = a UDP-3-O-[(3R)-3-hydroxyacyl]-N-acetyl-alpha-D-glucosamine + holo-[ACP]</text>
        <dbReference type="Rhea" id="RHEA:67812"/>
        <dbReference type="Rhea" id="RHEA-COMP:9685"/>
        <dbReference type="Rhea" id="RHEA-COMP:9945"/>
        <dbReference type="ChEBI" id="CHEBI:57705"/>
        <dbReference type="ChEBI" id="CHEBI:64479"/>
        <dbReference type="ChEBI" id="CHEBI:78827"/>
        <dbReference type="ChEBI" id="CHEBI:173225"/>
        <dbReference type="EC" id="2.3.1.129"/>
    </reaction>
</comment>
<dbReference type="Proteomes" id="UP000182598">
    <property type="component" value="Unassembled WGS sequence"/>
</dbReference>
<dbReference type="GO" id="GO:0016020">
    <property type="term" value="C:membrane"/>
    <property type="evidence" value="ECO:0007669"/>
    <property type="project" value="GOC"/>
</dbReference>
<dbReference type="InterPro" id="IPR037157">
    <property type="entry name" value="Acetyltransf_C_sf"/>
</dbReference>
<dbReference type="InterPro" id="IPR001451">
    <property type="entry name" value="Hexapep"/>
</dbReference>
<protein>
    <recommendedName>
        <fullName evidence="10">Acyl-[acyl-carrier-protein]--UDP-N-acetylglucosamine O-acyltransferase</fullName>
        <shortName evidence="10">UDP-N-acetylglucosamine acyltransferase</shortName>
        <ecNumber evidence="10">2.3.1.129</ecNumber>
    </recommendedName>
</protein>
<comment type="pathway">
    <text evidence="10">Glycolipid biosynthesis; lipid IV(A) biosynthesis; lipid IV(A) from (3R)-3-hydroxytetradecanoyl-[acyl-carrier-protein] and UDP-N-acetyl-alpha-D-glucosamine: step 1/6.</text>
</comment>
<sequence length="255" mass="27878">MIHPTAIIDSSARIGNNVEIGPYSIIGADVEVGDNCIIGPHVVLRGPTVLGKNNRIFQFASVGEDCQDKKYNGEPTRLVIGDNNIIRECVTIHRGTVQDQGLTQIGNHNLLMAYVHVAHDCMVGDNVILANNTTLAGHVHVGDWAILGGFTGVHQFCHIGAHAFTAVNSVVVQDVPPYIMAQGHNAAPRTINAEGLKRRGFQPNQILNIKRAFKLLYRQGLTVEEAVQKMRELDADTELTPLIQFVLNSQRGIIR</sequence>
<comment type="subunit">
    <text evidence="10">Homotrimer.</text>
</comment>
<dbReference type="InterPro" id="IPR011004">
    <property type="entry name" value="Trimer_LpxA-like_sf"/>
</dbReference>
<dbReference type="SUPFAM" id="SSF51161">
    <property type="entry name" value="Trimeric LpxA-like enzymes"/>
    <property type="match status" value="1"/>
</dbReference>
<comment type="similarity">
    <text evidence="10">Belongs to the transferase hexapeptide repeat family. LpxA subfamily.</text>
</comment>